<sequence length="63" mass="6849">RGRRCFTINLILDVICDVTRKEKITLAVAFQPAGSLVLNAKTKTHPLPAVTAVSMVIVQQACQ</sequence>
<accession>A0ABV0YB00</accession>
<comment type="caution">
    <text evidence="1">The sequence shown here is derived from an EMBL/GenBank/DDBJ whole genome shotgun (WGS) entry which is preliminary data.</text>
</comment>
<evidence type="ECO:0000313" key="2">
    <source>
        <dbReference type="Proteomes" id="UP001469553"/>
    </source>
</evidence>
<keyword evidence="2" id="KW-1185">Reference proteome</keyword>
<evidence type="ECO:0000313" key="1">
    <source>
        <dbReference type="EMBL" id="MEQ2290824.1"/>
    </source>
</evidence>
<gene>
    <name evidence="1" type="ORF">AMECASPLE_006919</name>
</gene>
<proteinExistence type="predicted"/>
<dbReference type="Proteomes" id="UP001469553">
    <property type="component" value="Unassembled WGS sequence"/>
</dbReference>
<protein>
    <submittedName>
        <fullName evidence="1">Uncharacterized protein</fullName>
    </submittedName>
</protein>
<reference evidence="1 2" key="1">
    <citation type="submission" date="2021-06" db="EMBL/GenBank/DDBJ databases">
        <authorList>
            <person name="Palmer J.M."/>
        </authorList>
    </citation>
    <scope>NUCLEOTIDE SEQUENCE [LARGE SCALE GENOMIC DNA]</scope>
    <source>
        <strain evidence="1 2">AS_MEX2019</strain>
        <tissue evidence="1">Muscle</tissue>
    </source>
</reference>
<name>A0ABV0YB00_9TELE</name>
<feature type="non-terminal residue" evidence="1">
    <location>
        <position position="1"/>
    </location>
</feature>
<dbReference type="EMBL" id="JAHRIP010028558">
    <property type="protein sequence ID" value="MEQ2290824.1"/>
    <property type="molecule type" value="Genomic_DNA"/>
</dbReference>
<organism evidence="1 2">
    <name type="scientific">Ameca splendens</name>
    <dbReference type="NCBI Taxonomy" id="208324"/>
    <lineage>
        <taxon>Eukaryota</taxon>
        <taxon>Metazoa</taxon>
        <taxon>Chordata</taxon>
        <taxon>Craniata</taxon>
        <taxon>Vertebrata</taxon>
        <taxon>Euteleostomi</taxon>
        <taxon>Actinopterygii</taxon>
        <taxon>Neopterygii</taxon>
        <taxon>Teleostei</taxon>
        <taxon>Neoteleostei</taxon>
        <taxon>Acanthomorphata</taxon>
        <taxon>Ovalentaria</taxon>
        <taxon>Atherinomorphae</taxon>
        <taxon>Cyprinodontiformes</taxon>
        <taxon>Goodeidae</taxon>
        <taxon>Ameca</taxon>
    </lineage>
</organism>